<evidence type="ECO:0000313" key="2">
    <source>
        <dbReference type="Proteomes" id="UP001222434"/>
    </source>
</evidence>
<dbReference type="Proteomes" id="UP001222434">
    <property type="component" value="Unassembled WGS sequence"/>
</dbReference>
<comment type="caution">
    <text evidence="1">The sequence shown here is derived from an EMBL/GenBank/DDBJ whole genome shotgun (WGS) entry which is preliminary data.</text>
</comment>
<reference evidence="1" key="1">
    <citation type="submission" date="2021-08" db="EMBL/GenBank/DDBJ databases">
        <authorList>
            <person name="Papudeshi B."/>
            <person name="Bashey-Visser F."/>
        </authorList>
    </citation>
    <scope>NUCLEOTIDE SEQUENCE</scope>
    <source>
        <strain evidence="1">MC_266_E_2016</strain>
    </source>
</reference>
<accession>A0AAJ1J8Z1</accession>
<gene>
    <name evidence="1" type="ORF">KKJ01_14155</name>
</gene>
<reference evidence="1" key="2">
    <citation type="journal article" date="2022" name="J. Evol. Biol.">
        <title>Pre- and post-association barriers to host switching in sympatric mutualists.</title>
        <authorList>
            <person name="Dinges Z.M."/>
            <person name="Phillips R.K."/>
            <person name="Lively C.M."/>
            <person name="Bashey F."/>
        </authorList>
    </citation>
    <scope>NUCLEOTIDE SEQUENCE</scope>
    <source>
        <strain evidence="1">MC_266_E_2016</strain>
    </source>
</reference>
<dbReference type="AlphaFoldDB" id="A0AAJ1J8Z1"/>
<organism evidence="1 2">
    <name type="scientific">Xenorhabdus bovienii</name>
    <name type="common">Xenorhabdus nematophila subsp. bovienii</name>
    <dbReference type="NCBI Taxonomy" id="40576"/>
    <lineage>
        <taxon>Bacteria</taxon>
        <taxon>Pseudomonadati</taxon>
        <taxon>Pseudomonadota</taxon>
        <taxon>Gammaproteobacteria</taxon>
        <taxon>Enterobacterales</taxon>
        <taxon>Morganellaceae</taxon>
        <taxon>Xenorhabdus</taxon>
    </lineage>
</organism>
<dbReference type="EMBL" id="JAILSO010000056">
    <property type="protein sequence ID" value="MDE1479342.1"/>
    <property type="molecule type" value="Genomic_DNA"/>
</dbReference>
<dbReference type="RefSeq" id="WP_274712990.1">
    <property type="nucleotide sequence ID" value="NZ_JAILSO010000056.1"/>
</dbReference>
<name>A0AAJ1J8Z1_XENBV</name>
<protein>
    <submittedName>
        <fullName evidence="1">Uncharacterized protein</fullName>
    </submittedName>
</protein>
<sequence>MKFEELPEAVQLIAAHALRNMIERNDADKEQAKEMACSISKAFTALYEDN</sequence>
<evidence type="ECO:0000313" key="1">
    <source>
        <dbReference type="EMBL" id="MDE1479342.1"/>
    </source>
</evidence>
<proteinExistence type="predicted"/>